<evidence type="ECO:0000313" key="4">
    <source>
        <dbReference type="Proteomes" id="UP000474296"/>
    </source>
</evidence>
<comment type="caution">
    <text evidence="3">The sequence shown here is derived from an EMBL/GenBank/DDBJ whole genome shotgun (WGS) entry which is preliminary data.</text>
</comment>
<dbReference type="InterPro" id="IPR015424">
    <property type="entry name" value="PyrdxlP-dep_Trfase"/>
</dbReference>
<dbReference type="InterPro" id="IPR015421">
    <property type="entry name" value="PyrdxlP-dep_Trfase_major"/>
</dbReference>
<keyword evidence="4" id="KW-1185">Reference proteome</keyword>
<organism evidence="3 4">
    <name type="scientific">Spongiivirga citrea</name>
    <dbReference type="NCBI Taxonomy" id="1481457"/>
    <lineage>
        <taxon>Bacteria</taxon>
        <taxon>Pseudomonadati</taxon>
        <taxon>Bacteroidota</taxon>
        <taxon>Flavobacteriia</taxon>
        <taxon>Flavobacteriales</taxon>
        <taxon>Flavobacteriaceae</taxon>
        <taxon>Spongiivirga</taxon>
    </lineage>
</organism>
<gene>
    <name evidence="3" type="ORF">GWK10_16660</name>
</gene>
<evidence type="ECO:0000313" key="3">
    <source>
        <dbReference type="EMBL" id="NER18853.1"/>
    </source>
</evidence>
<dbReference type="PANTHER" id="PTHR43586:SF15">
    <property type="entry name" value="BLR3095 PROTEIN"/>
    <property type="match status" value="1"/>
</dbReference>
<dbReference type="PANTHER" id="PTHR43586">
    <property type="entry name" value="CYSTEINE DESULFURASE"/>
    <property type="match status" value="1"/>
</dbReference>
<sequence>MFLDPKEDFPILNNTTYLNTARSGLLSRSLKKWRSEHDEWFLNEGSEYRKNQEDFLISVRKDLGGFFNCAWDQVALTPNFSIGFNILLDRVRTPKKVLMIADDYPSINNAIEARNFEVSYIQLSEDIEEKIAQTVEKEQPDILAVGVVHYKTGLKIDLEFIRNLKKQYPNLLIFADGTQFCGTESFSFDDSGIDILGASGYKWLLAGYGNGFMLYSEKAIDLLSLHNNDRMSETYKQHESLLQFYNQPGHLDTLNFGSLQFAIKKLTSQNVEEQINQVSNIAKERLLEKGALQDFVSKRRKHSSIFLLEGGAKLHSKLEENGILTALWEDKVRISFHYYNTEEDVDRLCSFL</sequence>
<name>A0A6M0CPJ2_9FLAO</name>
<keyword evidence="3" id="KW-0808">Transferase</keyword>
<dbReference type="Proteomes" id="UP000474296">
    <property type="component" value="Unassembled WGS sequence"/>
</dbReference>
<keyword evidence="3" id="KW-0032">Aminotransferase</keyword>
<dbReference type="EMBL" id="JAABOQ010000007">
    <property type="protein sequence ID" value="NER18853.1"/>
    <property type="molecule type" value="Genomic_DNA"/>
</dbReference>
<accession>A0A6M0CPJ2</accession>
<dbReference type="SUPFAM" id="SSF53383">
    <property type="entry name" value="PLP-dependent transferases"/>
    <property type="match status" value="1"/>
</dbReference>
<feature type="domain" description="Aminotransferase class V" evidence="2">
    <location>
        <begin position="49"/>
        <end position="348"/>
    </location>
</feature>
<dbReference type="Gene3D" id="3.40.640.10">
    <property type="entry name" value="Type I PLP-dependent aspartate aminotransferase-like (Major domain)"/>
    <property type="match status" value="1"/>
</dbReference>
<protein>
    <submittedName>
        <fullName evidence="3">Aminotransferase class V-fold PLP-dependent enzyme</fullName>
    </submittedName>
</protein>
<keyword evidence="1" id="KW-0663">Pyridoxal phosphate</keyword>
<dbReference type="GO" id="GO:0008483">
    <property type="term" value="F:transaminase activity"/>
    <property type="evidence" value="ECO:0007669"/>
    <property type="project" value="UniProtKB-KW"/>
</dbReference>
<evidence type="ECO:0000259" key="2">
    <source>
        <dbReference type="Pfam" id="PF00266"/>
    </source>
</evidence>
<dbReference type="Pfam" id="PF00266">
    <property type="entry name" value="Aminotran_5"/>
    <property type="match status" value="1"/>
</dbReference>
<proteinExistence type="predicted"/>
<evidence type="ECO:0000256" key="1">
    <source>
        <dbReference type="ARBA" id="ARBA00022898"/>
    </source>
</evidence>
<dbReference type="InterPro" id="IPR000192">
    <property type="entry name" value="Aminotrans_V_dom"/>
</dbReference>
<dbReference type="RefSeq" id="WP_164033534.1">
    <property type="nucleotide sequence ID" value="NZ_JAABOQ010000007.1"/>
</dbReference>
<reference evidence="3 4" key="1">
    <citation type="submission" date="2020-01" db="EMBL/GenBank/DDBJ databases">
        <title>Spongiivirga citrea KCTC 32990T.</title>
        <authorList>
            <person name="Wang G."/>
        </authorList>
    </citation>
    <scope>NUCLEOTIDE SEQUENCE [LARGE SCALE GENOMIC DNA]</scope>
    <source>
        <strain evidence="3 4">KCTC 32990</strain>
    </source>
</reference>
<dbReference type="Gene3D" id="3.90.1150.10">
    <property type="entry name" value="Aspartate Aminotransferase, domain 1"/>
    <property type="match status" value="1"/>
</dbReference>
<dbReference type="AlphaFoldDB" id="A0A6M0CPJ2"/>
<dbReference type="InterPro" id="IPR015422">
    <property type="entry name" value="PyrdxlP-dep_Trfase_small"/>
</dbReference>